<proteinExistence type="predicted"/>
<reference evidence="1" key="1">
    <citation type="submission" date="2019-08" db="EMBL/GenBank/DDBJ databases">
        <authorList>
            <person name="Kucharzyk K."/>
            <person name="Murdoch R.W."/>
            <person name="Higgins S."/>
            <person name="Loffler F."/>
        </authorList>
    </citation>
    <scope>NUCLEOTIDE SEQUENCE</scope>
</reference>
<dbReference type="AlphaFoldDB" id="A0A645BGD3"/>
<gene>
    <name evidence="1" type="ORF">SDC9_111386</name>
</gene>
<name>A0A645BGD3_9ZZZZ</name>
<dbReference type="EMBL" id="VSSQ01019988">
    <property type="protein sequence ID" value="MPM64499.1"/>
    <property type="molecule type" value="Genomic_DNA"/>
</dbReference>
<comment type="caution">
    <text evidence="1">The sequence shown here is derived from an EMBL/GenBank/DDBJ whole genome shotgun (WGS) entry which is preliminary data.</text>
</comment>
<organism evidence="1">
    <name type="scientific">bioreactor metagenome</name>
    <dbReference type="NCBI Taxonomy" id="1076179"/>
    <lineage>
        <taxon>unclassified sequences</taxon>
        <taxon>metagenomes</taxon>
        <taxon>ecological metagenomes</taxon>
    </lineage>
</organism>
<accession>A0A645BGD3</accession>
<sequence length="71" mass="7792">MSKVSREVLIQVMMRVDQPRIEDEFACVDNLVRSNIAQISDCGNHAVLQQHIRAAQNGIVVIAGDDASCVL</sequence>
<protein>
    <submittedName>
        <fullName evidence="1">Uncharacterized protein</fullName>
    </submittedName>
</protein>
<evidence type="ECO:0000313" key="1">
    <source>
        <dbReference type="EMBL" id="MPM64499.1"/>
    </source>
</evidence>